<dbReference type="GeneID" id="19968442"/>
<feature type="region of interest" description="Disordered" evidence="1">
    <location>
        <begin position="211"/>
        <end position="230"/>
    </location>
</feature>
<feature type="region of interest" description="Disordered" evidence="1">
    <location>
        <begin position="1"/>
        <end position="45"/>
    </location>
</feature>
<dbReference type="AlphaFoldDB" id="W2SGC1"/>
<feature type="compositionally biased region" description="Basic and acidic residues" evidence="1">
    <location>
        <begin position="221"/>
        <end position="230"/>
    </location>
</feature>
<reference evidence="2 3" key="1">
    <citation type="submission" date="2013-03" db="EMBL/GenBank/DDBJ databases">
        <title>The Genome Sequence of Phialophora europaea CBS 101466.</title>
        <authorList>
            <consortium name="The Broad Institute Genomics Platform"/>
            <person name="Cuomo C."/>
            <person name="de Hoog S."/>
            <person name="Gorbushina A."/>
            <person name="Walker B."/>
            <person name="Young S.K."/>
            <person name="Zeng Q."/>
            <person name="Gargeya S."/>
            <person name="Fitzgerald M."/>
            <person name="Haas B."/>
            <person name="Abouelleil A."/>
            <person name="Allen A.W."/>
            <person name="Alvarado L."/>
            <person name="Arachchi H.M."/>
            <person name="Berlin A.M."/>
            <person name="Chapman S.B."/>
            <person name="Gainer-Dewar J."/>
            <person name="Goldberg J."/>
            <person name="Griggs A."/>
            <person name="Gujja S."/>
            <person name="Hansen M."/>
            <person name="Howarth C."/>
            <person name="Imamovic A."/>
            <person name="Ireland A."/>
            <person name="Larimer J."/>
            <person name="McCowan C."/>
            <person name="Murphy C."/>
            <person name="Pearson M."/>
            <person name="Poon T.W."/>
            <person name="Priest M."/>
            <person name="Roberts A."/>
            <person name="Saif S."/>
            <person name="Shea T."/>
            <person name="Sisk P."/>
            <person name="Sykes S."/>
            <person name="Wortman J."/>
            <person name="Nusbaum C."/>
            <person name="Birren B."/>
        </authorList>
    </citation>
    <scope>NUCLEOTIDE SEQUENCE [LARGE SCALE GENOMIC DNA]</scope>
    <source>
        <strain evidence="2 3">CBS 101466</strain>
    </source>
</reference>
<evidence type="ECO:0000313" key="3">
    <source>
        <dbReference type="Proteomes" id="UP000030752"/>
    </source>
</evidence>
<gene>
    <name evidence="2" type="ORF">HMPREF1541_01103</name>
</gene>
<evidence type="ECO:0000313" key="2">
    <source>
        <dbReference type="EMBL" id="ETN46914.1"/>
    </source>
</evidence>
<dbReference type="Proteomes" id="UP000030752">
    <property type="component" value="Unassembled WGS sequence"/>
</dbReference>
<dbReference type="eggNOG" id="ENOG502QXXG">
    <property type="taxonomic scope" value="Eukaryota"/>
</dbReference>
<keyword evidence="3" id="KW-1185">Reference proteome</keyword>
<name>W2SGC1_CYPE1</name>
<evidence type="ECO:0000256" key="1">
    <source>
        <dbReference type="SAM" id="MobiDB-lite"/>
    </source>
</evidence>
<dbReference type="VEuPathDB" id="FungiDB:HMPREF1541_01103"/>
<feature type="compositionally biased region" description="Polar residues" evidence="1">
    <location>
        <begin position="344"/>
        <end position="364"/>
    </location>
</feature>
<organism evidence="2 3">
    <name type="scientific">Cyphellophora europaea (strain CBS 101466)</name>
    <name type="common">Phialophora europaea</name>
    <dbReference type="NCBI Taxonomy" id="1220924"/>
    <lineage>
        <taxon>Eukaryota</taxon>
        <taxon>Fungi</taxon>
        <taxon>Dikarya</taxon>
        <taxon>Ascomycota</taxon>
        <taxon>Pezizomycotina</taxon>
        <taxon>Eurotiomycetes</taxon>
        <taxon>Chaetothyriomycetidae</taxon>
        <taxon>Chaetothyriales</taxon>
        <taxon>Cyphellophoraceae</taxon>
        <taxon>Cyphellophora</taxon>
    </lineage>
</organism>
<protein>
    <submittedName>
        <fullName evidence="2">Uncharacterized protein</fullName>
    </submittedName>
</protein>
<feature type="compositionally biased region" description="Polar residues" evidence="1">
    <location>
        <begin position="1"/>
        <end position="22"/>
    </location>
</feature>
<accession>W2SGC1</accession>
<dbReference type="RefSeq" id="XP_008711626.1">
    <property type="nucleotide sequence ID" value="XM_008713404.1"/>
</dbReference>
<feature type="region of interest" description="Disordered" evidence="1">
    <location>
        <begin position="344"/>
        <end position="388"/>
    </location>
</feature>
<dbReference type="OrthoDB" id="4158853at2759"/>
<dbReference type="EMBL" id="KB822711">
    <property type="protein sequence ID" value="ETN46914.1"/>
    <property type="molecule type" value="Genomic_DNA"/>
</dbReference>
<proteinExistence type="predicted"/>
<dbReference type="InParanoid" id="W2SGC1"/>
<sequence>MSYPPSLSNLGTGNGSIRSHTLLTPPLSPASSEDVPFKPLDTDNTSLSMKRRRGIHPHNYNPDRRRLNRACASSSELQVSFETDDARPHRFGHSKSLPSLRLSESTPILGTISIVGAASADHRDVSKRRWTLPTKSQATRGLAEKVSVENRPVGGVPAGKDNASPAMITLRRASISRATTGKMSLTFFPPPKFERSKSGLLAAFLNTITGHGKGAQQNGSKDVDTDDSRRYSTVSVQQDYIGTPRQRSAAPVYTSVSGMEPNLLQPSRSNSNPFVRRCSTKFISSGSVYEVIWDENISSSDSDTTLPATMAGSRRRSIAVDRLETQFFRAVAQSRRESLISQLEEQRQSNAARTSSISNISSGRFTWPGHDSPSGAQRTKGYRTRSPTIEVLPEETSMHVGDRSKGSIEFFPPLRSRATTGDSQSIVTADTGACAALATNHDDALTGAEQAQSSSVATLSGHTKPGGLVGVSAHMKRQDGEVNSWAQKLSGNMLSLALSPSRRASQRYKSIVRAVRDEIEPLLDPPRSA</sequence>
<dbReference type="HOGENOM" id="CLU_514816_0_0_1"/>